<dbReference type="AlphaFoldDB" id="A0A382Y7H6"/>
<gene>
    <name evidence="1" type="ORF">METZ01_LOCUS432028</name>
</gene>
<name>A0A382Y7H6_9ZZZZ</name>
<dbReference type="PROSITE" id="PS51257">
    <property type="entry name" value="PROKAR_LIPOPROTEIN"/>
    <property type="match status" value="1"/>
</dbReference>
<feature type="non-terminal residue" evidence="1">
    <location>
        <position position="28"/>
    </location>
</feature>
<protein>
    <submittedName>
        <fullName evidence="1">Uncharacterized protein</fullName>
    </submittedName>
</protein>
<reference evidence="1" key="1">
    <citation type="submission" date="2018-05" db="EMBL/GenBank/DDBJ databases">
        <authorList>
            <person name="Lanie J.A."/>
            <person name="Ng W.-L."/>
            <person name="Kazmierczak K.M."/>
            <person name="Andrzejewski T.M."/>
            <person name="Davidsen T.M."/>
            <person name="Wayne K.J."/>
            <person name="Tettelin H."/>
            <person name="Glass J.I."/>
            <person name="Rusch D."/>
            <person name="Podicherti R."/>
            <person name="Tsui H.-C.T."/>
            <person name="Winkler M.E."/>
        </authorList>
    </citation>
    <scope>NUCLEOTIDE SEQUENCE</scope>
</reference>
<dbReference type="EMBL" id="UINC01173529">
    <property type="protein sequence ID" value="SVD79174.1"/>
    <property type="molecule type" value="Genomic_DNA"/>
</dbReference>
<sequence length="28" mass="3166">MFKKLAIIFLATLFLASCAGKPDFDFRT</sequence>
<organism evidence="1">
    <name type="scientific">marine metagenome</name>
    <dbReference type="NCBI Taxonomy" id="408172"/>
    <lineage>
        <taxon>unclassified sequences</taxon>
        <taxon>metagenomes</taxon>
        <taxon>ecological metagenomes</taxon>
    </lineage>
</organism>
<proteinExistence type="predicted"/>
<accession>A0A382Y7H6</accession>
<evidence type="ECO:0000313" key="1">
    <source>
        <dbReference type="EMBL" id="SVD79174.1"/>
    </source>
</evidence>